<accession>A0A5B7H092</accession>
<evidence type="ECO:0000313" key="2">
    <source>
        <dbReference type="Proteomes" id="UP000324222"/>
    </source>
</evidence>
<dbReference type="EMBL" id="VSRR010023616">
    <property type="protein sequence ID" value="MPC65630.1"/>
    <property type="molecule type" value="Genomic_DNA"/>
</dbReference>
<sequence length="149" mass="15080">MVTNKESFASYRHLTLLSLAQAPTAHRLPQKRLAGGKVEGCCTHQASSTDGEGIPAGAAGGRLLGGLGGGGRPRVCGRTGPDEATVTANTSFLTLEVGSDGRQPCGRSGSLPLLVLNGTLALTIEVAARHDAASGLSSATATSSWQAFH</sequence>
<reference evidence="1 2" key="1">
    <citation type="submission" date="2019-05" db="EMBL/GenBank/DDBJ databases">
        <title>Another draft genome of Portunus trituberculatus and its Hox gene families provides insights of decapod evolution.</title>
        <authorList>
            <person name="Jeong J.-H."/>
            <person name="Song I."/>
            <person name="Kim S."/>
            <person name="Choi T."/>
            <person name="Kim D."/>
            <person name="Ryu S."/>
            <person name="Kim W."/>
        </authorList>
    </citation>
    <scope>NUCLEOTIDE SEQUENCE [LARGE SCALE GENOMIC DNA]</scope>
    <source>
        <tissue evidence="1">Muscle</tissue>
    </source>
</reference>
<organism evidence="1 2">
    <name type="scientific">Portunus trituberculatus</name>
    <name type="common">Swimming crab</name>
    <name type="synonym">Neptunus trituberculatus</name>
    <dbReference type="NCBI Taxonomy" id="210409"/>
    <lineage>
        <taxon>Eukaryota</taxon>
        <taxon>Metazoa</taxon>
        <taxon>Ecdysozoa</taxon>
        <taxon>Arthropoda</taxon>
        <taxon>Crustacea</taxon>
        <taxon>Multicrustacea</taxon>
        <taxon>Malacostraca</taxon>
        <taxon>Eumalacostraca</taxon>
        <taxon>Eucarida</taxon>
        <taxon>Decapoda</taxon>
        <taxon>Pleocyemata</taxon>
        <taxon>Brachyura</taxon>
        <taxon>Eubrachyura</taxon>
        <taxon>Portunoidea</taxon>
        <taxon>Portunidae</taxon>
        <taxon>Portuninae</taxon>
        <taxon>Portunus</taxon>
    </lineage>
</organism>
<proteinExistence type="predicted"/>
<dbReference type="Proteomes" id="UP000324222">
    <property type="component" value="Unassembled WGS sequence"/>
</dbReference>
<evidence type="ECO:0000313" key="1">
    <source>
        <dbReference type="EMBL" id="MPC65630.1"/>
    </source>
</evidence>
<comment type="caution">
    <text evidence="1">The sequence shown here is derived from an EMBL/GenBank/DDBJ whole genome shotgun (WGS) entry which is preliminary data.</text>
</comment>
<protein>
    <submittedName>
        <fullName evidence="1">Uncharacterized protein</fullName>
    </submittedName>
</protein>
<gene>
    <name evidence="1" type="ORF">E2C01_059769</name>
</gene>
<keyword evidence="2" id="KW-1185">Reference proteome</keyword>
<dbReference type="AlphaFoldDB" id="A0A5B7H092"/>
<name>A0A5B7H092_PORTR</name>